<name>A0A6J7BTF5_9ZZZZ</name>
<reference evidence="1" key="1">
    <citation type="submission" date="2020-05" db="EMBL/GenBank/DDBJ databases">
        <authorList>
            <person name="Chiriac C."/>
            <person name="Salcher M."/>
            <person name="Ghai R."/>
            <person name="Kavagutti S V."/>
        </authorList>
    </citation>
    <scope>NUCLEOTIDE SEQUENCE</scope>
</reference>
<proteinExistence type="predicted"/>
<dbReference type="AlphaFoldDB" id="A0A6J7BTF5"/>
<accession>A0A6J7BTF5</accession>
<dbReference type="EMBL" id="CAFBIZ010000031">
    <property type="protein sequence ID" value="CAB4847233.1"/>
    <property type="molecule type" value="Genomic_DNA"/>
</dbReference>
<gene>
    <name evidence="1" type="ORF">UFOPK3268_00383</name>
</gene>
<protein>
    <submittedName>
        <fullName evidence="1">Unannotated protein</fullName>
    </submittedName>
</protein>
<organism evidence="1">
    <name type="scientific">freshwater metagenome</name>
    <dbReference type="NCBI Taxonomy" id="449393"/>
    <lineage>
        <taxon>unclassified sequences</taxon>
        <taxon>metagenomes</taxon>
        <taxon>ecological metagenomes</taxon>
    </lineage>
</organism>
<evidence type="ECO:0000313" key="1">
    <source>
        <dbReference type="EMBL" id="CAB4847233.1"/>
    </source>
</evidence>
<sequence>MIEALLLRVPTGAHSGQFLGLVGKVGLQLSKALD</sequence>